<evidence type="ECO:0000256" key="5">
    <source>
        <dbReference type="ARBA" id="ARBA00022490"/>
    </source>
</evidence>
<comment type="similarity">
    <text evidence="3">Belongs to the kizuna family.</text>
</comment>
<evidence type="ECO:0000256" key="3">
    <source>
        <dbReference type="ARBA" id="ARBA00010767"/>
    </source>
</evidence>
<keyword evidence="10" id="KW-0175">Coiled coil</keyword>
<keyword evidence="5" id="KW-0963">Cytoplasm</keyword>
<dbReference type="Proteomes" id="UP000002494">
    <property type="component" value="Chromosome 3"/>
</dbReference>
<evidence type="ECO:0000256" key="9">
    <source>
        <dbReference type="ARBA" id="ARBA00031153"/>
    </source>
</evidence>
<reference evidence="12" key="1">
    <citation type="submission" date="2024-01" db="EMBL/GenBank/DDBJ databases">
        <title>GRCr8: a new rat reference genome assembly contstructed from accurate long reads and long range scaffolding.</title>
        <authorList>
            <person name="Doris P.A."/>
            <person name="Kalbfleisch T."/>
            <person name="Li K."/>
            <person name="Howe K."/>
            <person name="Wood J."/>
        </authorList>
    </citation>
    <scope>NUCLEOTIDE SEQUENCE [LARGE SCALE GENOMIC DNA]</scope>
    <source>
        <strain evidence="12">Brown Norway</strain>
    </source>
</reference>
<feature type="compositionally biased region" description="Low complexity" evidence="11">
    <location>
        <begin position="699"/>
        <end position="711"/>
    </location>
</feature>
<dbReference type="GeneTree" id="ENSGT00390000010121"/>
<comment type="function">
    <text evidence="8">Centrosomal protein required for establishing a robust mitotic centrosome architecture that can endure the forces that converge on the centrosomes during spindle formation. Required for stabilizing the expanded pericentriolar material around the centriole.</text>
</comment>
<dbReference type="PANTHER" id="PTHR16299">
    <property type="entry name" value="CENTROSOMAL PROTEIN KIZUNA"/>
    <property type="match status" value="1"/>
</dbReference>
<reference evidence="12" key="3">
    <citation type="submission" date="2025-09" db="UniProtKB">
        <authorList>
            <consortium name="Ensembl"/>
        </authorList>
    </citation>
    <scope>IDENTIFICATION</scope>
    <source>
        <strain evidence="12">Brown Norway</strain>
    </source>
</reference>
<accession>A0ABK0LQZ5</accession>
<evidence type="ECO:0000256" key="11">
    <source>
        <dbReference type="SAM" id="MobiDB-lite"/>
    </source>
</evidence>
<comment type="subcellular location">
    <subcellularLocation>
        <location evidence="1">Cytoplasm</location>
        <location evidence="1">Cytoskeleton</location>
        <location evidence="1">Cilium basal body</location>
    </subcellularLocation>
    <subcellularLocation>
        <location evidence="2">Cytoplasm</location>
        <location evidence="2">Cytoskeleton</location>
        <location evidence="2">Microtubule organizing center</location>
        <location evidence="2">Centrosome</location>
    </subcellularLocation>
</comment>
<evidence type="ECO:0000256" key="4">
    <source>
        <dbReference type="ARBA" id="ARBA00013872"/>
    </source>
</evidence>
<reference evidence="12" key="2">
    <citation type="submission" date="2025-08" db="UniProtKB">
        <authorList>
            <consortium name="Ensembl"/>
        </authorList>
    </citation>
    <scope>IDENTIFICATION</scope>
    <source>
        <strain evidence="12">Brown Norway</strain>
    </source>
</reference>
<feature type="region of interest" description="Disordered" evidence="11">
    <location>
        <begin position="697"/>
        <end position="761"/>
    </location>
</feature>
<dbReference type="RGD" id="1307071">
    <property type="gene designation" value="Kiz"/>
</dbReference>
<evidence type="ECO:0000313" key="12">
    <source>
        <dbReference type="Ensembl" id="ENSRNOP00000107479.1"/>
    </source>
</evidence>
<proteinExistence type="inferred from homology"/>
<feature type="region of interest" description="Disordered" evidence="11">
    <location>
        <begin position="242"/>
        <end position="262"/>
    </location>
</feature>
<keyword evidence="6" id="KW-0206">Cytoskeleton</keyword>
<evidence type="ECO:0000256" key="2">
    <source>
        <dbReference type="ARBA" id="ARBA00004300"/>
    </source>
</evidence>
<protein>
    <recommendedName>
        <fullName evidence="4">Centrosomal protein kizuna</fullName>
    </recommendedName>
    <alternativeName>
        <fullName evidence="9">Polo-like kinase 1 substrate 1</fullName>
    </alternativeName>
</protein>
<feature type="coiled-coil region" evidence="10">
    <location>
        <begin position="163"/>
        <end position="193"/>
    </location>
</feature>
<keyword evidence="13" id="KW-1185">Reference proteome</keyword>
<name>A0ABK0LQZ5_RAT</name>
<evidence type="ECO:0000256" key="8">
    <source>
        <dbReference type="ARBA" id="ARBA00024919"/>
    </source>
</evidence>
<keyword evidence="7" id="KW-0966">Cell projection</keyword>
<gene>
    <name evidence="12" type="primary">Kiz</name>
</gene>
<evidence type="ECO:0000256" key="6">
    <source>
        <dbReference type="ARBA" id="ARBA00023212"/>
    </source>
</evidence>
<evidence type="ECO:0000313" key="13">
    <source>
        <dbReference type="Proteomes" id="UP000002494"/>
    </source>
</evidence>
<dbReference type="Ensembl" id="ENSRNOT00000162760.1">
    <property type="protein sequence ID" value="ENSRNOP00000107479.1"/>
    <property type="gene ID" value="ENSRNOG00000025141.8"/>
</dbReference>
<evidence type="ECO:0000256" key="1">
    <source>
        <dbReference type="ARBA" id="ARBA00004120"/>
    </source>
</evidence>
<dbReference type="InterPro" id="IPR026742">
    <property type="entry name" value="Centrosomal_kizuma"/>
</dbReference>
<evidence type="ECO:0000256" key="7">
    <source>
        <dbReference type="ARBA" id="ARBA00023273"/>
    </source>
</evidence>
<dbReference type="PANTHER" id="PTHR16299:SF2">
    <property type="entry name" value="CENTROSOMAL PROTEIN KIZUNA"/>
    <property type="match status" value="1"/>
</dbReference>
<evidence type="ECO:0000256" key="10">
    <source>
        <dbReference type="SAM" id="Coils"/>
    </source>
</evidence>
<feature type="compositionally biased region" description="Basic and acidic residues" evidence="11">
    <location>
        <begin position="742"/>
        <end position="752"/>
    </location>
</feature>
<organism evidence="12 13">
    <name type="scientific">Rattus norvegicus</name>
    <name type="common">Rat</name>
    <dbReference type="NCBI Taxonomy" id="10116"/>
    <lineage>
        <taxon>Eukaryota</taxon>
        <taxon>Metazoa</taxon>
        <taxon>Chordata</taxon>
        <taxon>Craniata</taxon>
        <taxon>Vertebrata</taxon>
        <taxon>Euteleostomi</taxon>
        <taxon>Mammalia</taxon>
        <taxon>Eutheria</taxon>
        <taxon>Euarchontoglires</taxon>
        <taxon>Glires</taxon>
        <taxon>Rodentia</taxon>
        <taxon>Myomorpha</taxon>
        <taxon>Muroidea</taxon>
        <taxon>Muridae</taxon>
        <taxon>Murinae</taxon>
        <taxon>Rattus</taxon>
    </lineage>
</organism>
<sequence>MLSPSRALCLRPSLTRTAASSAFSEPRLRPALFRRQGSLFTRGACWGGLRRQRWPSSCPVAMPRRRGGGGGGLRQAPAAFVPLASPSYYERVGQLQQALRDSEKKRLDLEDKLYEYNKSDKCRAKLKCAKLKKYLKEVCESERRAQVRNQGYLKKFECVQSLVEHLTTNTEKLQKLKAEYEAEMKRLRLLSKDSLGASDKDQAKDAMQAGINSGTAMSRGLYQPATIFMGRQMSAISSIEDFSTEQKSNQPTKNFSISDPHSHQQTAQSSCVTDSCVVQTNGDTQCLNKSDKIHGKTSLQTGEKTPVTSCVLSEEEQTHCLEIGSTTRHSKSNLSEGRKSAELHSLLQERLSPENRITDLKYDSSSRSEGSDREILTQEHIEVEEERANPLVPMISVSEHCISANKWTGEKLSAWEAFSDDLDHGDPKSQKSFLKIQEEQEEDSSCSSSDLTVSVSEDDLILENLEALLNPGAKMAGKDVMQASPSVRTEPRQDSIFTEYVLQTQSFPDSKREPSPDSARQAEAVPGCHLLKTQGQCTKEHDDSLKEATTLLKKVLTEECDHRSAIHSNESSCSMPSILNDNNGIKEAKPALRLNSVLTREQEVSSGCGDESKEEGTAAVPVTGGYGTEGHREADLVPSELFPFSLGAAMKETKAYQLLKKSTLQDNSNQAEERFESQFSSLDIGGSTFKTKTAHKIASEASFSSSEGSPLSRHESKRDPVTTIKSNAFWGESDDSNSEIEAALRPRDHDTPDDFDDFYDT</sequence>